<evidence type="ECO:0000313" key="9">
    <source>
        <dbReference type="EMBL" id="KAK8571795.1"/>
    </source>
</evidence>
<comment type="subcellular location">
    <subcellularLocation>
        <location evidence="1">Membrane</location>
        <topology evidence="1">Single-pass membrane protein</topology>
    </subcellularLocation>
</comment>
<keyword evidence="7" id="KW-0349">Heme</keyword>
<comment type="caution">
    <text evidence="9">The sequence shown here is derived from an EMBL/GenBank/DDBJ whole genome shotgun (WGS) entry which is preliminary data.</text>
</comment>
<keyword evidence="4 7" id="KW-0479">Metal-binding</keyword>
<proteinExistence type="inferred from homology"/>
<dbReference type="PANTHER" id="PTHR24286:SF196">
    <property type="entry name" value="BETA-AMYRIN 11-OXIDASE-LIKE"/>
    <property type="match status" value="1"/>
</dbReference>
<keyword evidence="5 8" id="KW-1133">Transmembrane helix</keyword>
<dbReference type="PRINTS" id="PR00385">
    <property type="entry name" value="P450"/>
</dbReference>
<evidence type="ECO:0000256" key="3">
    <source>
        <dbReference type="ARBA" id="ARBA00022692"/>
    </source>
</evidence>
<keyword evidence="6 7" id="KW-0408">Iron</keyword>
<evidence type="ECO:0000313" key="10">
    <source>
        <dbReference type="Proteomes" id="UP001472677"/>
    </source>
</evidence>
<organism evidence="9 10">
    <name type="scientific">Hibiscus sabdariffa</name>
    <name type="common">roselle</name>
    <dbReference type="NCBI Taxonomy" id="183260"/>
    <lineage>
        <taxon>Eukaryota</taxon>
        <taxon>Viridiplantae</taxon>
        <taxon>Streptophyta</taxon>
        <taxon>Embryophyta</taxon>
        <taxon>Tracheophyta</taxon>
        <taxon>Spermatophyta</taxon>
        <taxon>Magnoliopsida</taxon>
        <taxon>eudicotyledons</taxon>
        <taxon>Gunneridae</taxon>
        <taxon>Pentapetalae</taxon>
        <taxon>rosids</taxon>
        <taxon>malvids</taxon>
        <taxon>Malvales</taxon>
        <taxon>Malvaceae</taxon>
        <taxon>Malvoideae</taxon>
        <taxon>Hibiscus</taxon>
    </lineage>
</organism>
<evidence type="ECO:0000256" key="8">
    <source>
        <dbReference type="SAM" id="Phobius"/>
    </source>
</evidence>
<evidence type="ECO:0000256" key="7">
    <source>
        <dbReference type="RuleBase" id="RU000461"/>
    </source>
</evidence>
<comment type="similarity">
    <text evidence="2 7">Belongs to the cytochrome P450 family.</text>
</comment>
<evidence type="ECO:0000256" key="6">
    <source>
        <dbReference type="ARBA" id="ARBA00023004"/>
    </source>
</evidence>
<dbReference type="InterPro" id="IPR036396">
    <property type="entry name" value="Cyt_P450_sf"/>
</dbReference>
<dbReference type="PRINTS" id="PR00463">
    <property type="entry name" value="EP450I"/>
</dbReference>
<dbReference type="InterPro" id="IPR017972">
    <property type="entry name" value="Cyt_P450_CS"/>
</dbReference>
<name>A0ABR2F456_9ROSI</name>
<keyword evidence="8" id="KW-0472">Membrane</keyword>
<evidence type="ECO:0000256" key="1">
    <source>
        <dbReference type="ARBA" id="ARBA00004167"/>
    </source>
</evidence>
<evidence type="ECO:0008006" key="11">
    <source>
        <dbReference type="Google" id="ProtNLM"/>
    </source>
</evidence>
<dbReference type="CDD" id="cd11043">
    <property type="entry name" value="CYP90-like"/>
    <property type="match status" value="1"/>
</dbReference>
<dbReference type="SUPFAM" id="SSF48264">
    <property type="entry name" value="Cytochrome P450"/>
    <property type="match status" value="1"/>
</dbReference>
<keyword evidence="10" id="KW-1185">Reference proteome</keyword>
<dbReference type="PROSITE" id="PS00086">
    <property type="entry name" value="CYTOCHROME_P450"/>
    <property type="match status" value="1"/>
</dbReference>
<evidence type="ECO:0000256" key="5">
    <source>
        <dbReference type="ARBA" id="ARBA00022989"/>
    </source>
</evidence>
<dbReference type="Gene3D" id="1.10.630.10">
    <property type="entry name" value="Cytochrome P450"/>
    <property type="match status" value="1"/>
</dbReference>
<dbReference type="PANTHER" id="PTHR24286">
    <property type="entry name" value="CYTOCHROME P450 26"/>
    <property type="match status" value="1"/>
</dbReference>
<dbReference type="InterPro" id="IPR002401">
    <property type="entry name" value="Cyt_P450_E_grp-I"/>
</dbReference>
<feature type="transmembrane region" description="Helical" evidence="8">
    <location>
        <begin position="53"/>
        <end position="72"/>
    </location>
</feature>
<dbReference type="EMBL" id="JBBPBM010000008">
    <property type="protein sequence ID" value="KAK8571795.1"/>
    <property type="molecule type" value="Genomic_DNA"/>
</dbReference>
<keyword evidence="3 8" id="KW-0812">Transmembrane</keyword>
<accession>A0ABR2F456</accession>
<sequence>MVSVTSLALLRHCPAKCVPFLASALDETLYKLDYKNPKGKKRKMTSKNVELDSVWLILAAVVGAYVFLFGFLKKINEWYYVIRLGKKKHSSLPPGDMGWPFIGNMISFVRALRSQDPNSFVNNLVHRYGQTGIYKTSLFGNPSIIVCTPELSRKVLTDDEQFEFGYPTSFNKLLGKKSLHGVSNSEHRRLRKLLVAPINGHEALSMYIGYMEDIVISSLEELVRNEYDSPIEFVTELKRISFNVITKIFMGSTDSFSESMAEYYAHIFQGLFSPLPIDVPGFPFHRALKARKILVSVIQAQLGERRCKTRNDPNSKKGMVDLLLDIKDEDGEKLENEQIVNLLLGFLFAGHETTAHAALWLTIYLHDHPEVLQRVKEEQVEIVKRRPQSQKGLTLNEIRQMEYLSKAIDETMRLYGIPLMLFRKANADVKINGYTIPKGWKVLVWCRAVHMNSDIYPNPKEYLPSRWDNRKPKAGSFLPFGAGSRTCPGADLSKIEMSVFIHYFLLNYRFERINPSSPIGFPSPSPIDNCLARITKLP</sequence>
<gene>
    <name evidence="9" type="ORF">V6N12_027868</name>
</gene>
<dbReference type="InterPro" id="IPR001128">
    <property type="entry name" value="Cyt_P450"/>
</dbReference>
<keyword evidence="7" id="KW-0503">Monooxygenase</keyword>
<evidence type="ECO:0000256" key="4">
    <source>
        <dbReference type="ARBA" id="ARBA00022723"/>
    </source>
</evidence>
<dbReference type="Pfam" id="PF00067">
    <property type="entry name" value="p450"/>
    <property type="match status" value="1"/>
</dbReference>
<reference evidence="9 10" key="1">
    <citation type="journal article" date="2024" name="G3 (Bethesda)">
        <title>Genome assembly of Hibiscus sabdariffa L. provides insights into metabolisms of medicinal natural products.</title>
        <authorList>
            <person name="Kim T."/>
        </authorList>
    </citation>
    <scope>NUCLEOTIDE SEQUENCE [LARGE SCALE GENOMIC DNA]</scope>
    <source>
        <strain evidence="9">TK-2024</strain>
        <tissue evidence="9">Old leaves</tissue>
    </source>
</reference>
<evidence type="ECO:0000256" key="2">
    <source>
        <dbReference type="ARBA" id="ARBA00010617"/>
    </source>
</evidence>
<protein>
    <recommendedName>
        <fullName evidence="11">Beta-amyrin 11-oxidase-like</fullName>
    </recommendedName>
</protein>
<keyword evidence="7" id="KW-0560">Oxidoreductase</keyword>
<dbReference type="Proteomes" id="UP001472677">
    <property type="component" value="Unassembled WGS sequence"/>
</dbReference>